<sequence length="215" mass="24826">MALGENIKRERMIPVRNRIVYNQLQQELEELKEQNLTLSEPNYDISAVLENLGKFEEENEIAKTHSNSKVEFFSHSNDILEHCFMVAELDSANLQILKANETFCETLQIEPTELSVRSLREFFIKEKTAEWESFWEKLKKGEKVQTIVEFLPKNATEQEKIICSATLVGKPAHKSMIYILIAQNITMAMSAYKNNTTIELDIDKNLKSAKIIVKI</sequence>
<organism evidence="2 3">
    <name type="scientific">Raineya orbicola</name>
    <dbReference type="NCBI Taxonomy" id="2016530"/>
    <lineage>
        <taxon>Bacteria</taxon>
        <taxon>Pseudomonadati</taxon>
        <taxon>Bacteroidota</taxon>
        <taxon>Cytophagia</taxon>
        <taxon>Cytophagales</taxon>
        <taxon>Raineyaceae</taxon>
        <taxon>Raineya</taxon>
    </lineage>
</organism>
<dbReference type="InterPro" id="IPR035965">
    <property type="entry name" value="PAS-like_dom_sf"/>
</dbReference>
<dbReference type="InterPro" id="IPR013656">
    <property type="entry name" value="PAS_4"/>
</dbReference>
<dbReference type="EMBL" id="NKXO01000019">
    <property type="protein sequence ID" value="PKQ69321.1"/>
    <property type="molecule type" value="Genomic_DNA"/>
</dbReference>
<keyword evidence="3" id="KW-1185">Reference proteome</keyword>
<dbReference type="Pfam" id="PF08448">
    <property type="entry name" value="PAS_4"/>
    <property type="match status" value="1"/>
</dbReference>
<dbReference type="SUPFAM" id="SSF55785">
    <property type="entry name" value="PYP-like sensor domain (PAS domain)"/>
    <property type="match status" value="1"/>
</dbReference>
<name>A0A2N3IGA2_9BACT</name>
<gene>
    <name evidence="2" type="ORF">Rain11_1366</name>
</gene>
<dbReference type="Gene3D" id="3.30.450.20">
    <property type="entry name" value="PAS domain"/>
    <property type="match status" value="1"/>
</dbReference>
<protein>
    <recommendedName>
        <fullName evidence="1">PAS fold-4 domain-containing protein</fullName>
    </recommendedName>
</protein>
<comment type="caution">
    <text evidence="2">The sequence shown here is derived from an EMBL/GenBank/DDBJ whole genome shotgun (WGS) entry which is preliminary data.</text>
</comment>
<dbReference type="OrthoDB" id="9843002at2"/>
<dbReference type="InterPro" id="IPR000014">
    <property type="entry name" value="PAS"/>
</dbReference>
<evidence type="ECO:0000313" key="2">
    <source>
        <dbReference type="EMBL" id="PKQ69321.1"/>
    </source>
</evidence>
<evidence type="ECO:0000313" key="3">
    <source>
        <dbReference type="Proteomes" id="UP000233387"/>
    </source>
</evidence>
<dbReference type="RefSeq" id="WP_101358633.1">
    <property type="nucleotide sequence ID" value="NZ_NKXO01000019.1"/>
</dbReference>
<dbReference type="Proteomes" id="UP000233387">
    <property type="component" value="Unassembled WGS sequence"/>
</dbReference>
<dbReference type="CDD" id="cd00130">
    <property type="entry name" value="PAS"/>
    <property type="match status" value="1"/>
</dbReference>
<evidence type="ECO:0000259" key="1">
    <source>
        <dbReference type="Pfam" id="PF08448"/>
    </source>
</evidence>
<proteinExistence type="predicted"/>
<dbReference type="AlphaFoldDB" id="A0A2N3IGA2"/>
<reference evidence="2 3" key="1">
    <citation type="submission" date="2017-06" db="EMBL/GenBank/DDBJ databases">
        <title>Raineya orbicola gen. nov., sp. nov. a slightly thermophilic bacterium of the phylum Bacteroidetes and the description of Raineyaceae fam. nov.</title>
        <authorList>
            <person name="Albuquerque L."/>
            <person name="Polonia A.R.M."/>
            <person name="Barroso C."/>
            <person name="Froufe H.J.C."/>
            <person name="Lage O."/>
            <person name="Lobo-Da-Cunha A."/>
            <person name="Egas C."/>
            <person name="Da Costa M.S."/>
        </authorList>
    </citation>
    <scope>NUCLEOTIDE SEQUENCE [LARGE SCALE GENOMIC DNA]</scope>
    <source>
        <strain evidence="2 3">SPSPC-11</strain>
    </source>
</reference>
<accession>A0A2N3IGA2</accession>
<feature type="domain" description="PAS fold-4" evidence="1">
    <location>
        <begin position="86"/>
        <end position="187"/>
    </location>
</feature>